<organism evidence="3 4">
    <name type="scientific">Pholiota conissans</name>
    <dbReference type="NCBI Taxonomy" id="109636"/>
    <lineage>
        <taxon>Eukaryota</taxon>
        <taxon>Fungi</taxon>
        <taxon>Dikarya</taxon>
        <taxon>Basidiomycota</taxon>
        <taxon>Agaricomycotina</taxon>
        <taxon>Agaricomycetes</taxon>
        <taxon>Agaricomycetidae</taxon>
        <taxon>Agaricales</taxon>
        <taxon>Agaricineae</taxon>
        <taxon>Strophariaceae</taxon>
        <taxon>Pholiota</taxon>
    </lineage>
</organism>
<feature type="compositionally biased region" description="Acidic residues" evidence="1">
    <location>
        <begin position="330"/>
        <end position="342"/>
    </location>
</feature>
<gene>
    <name evidence="3" type="ORF">BDN70DRAFT_892163</name>
</gene>
<feature type="compositionally biased region" description="Acidic residues" evidence="1">
    <location>
        <begin position="385"/>
        <end position="408"/>
    </location>
</feature>
<accession>A0A9P5ZA10</accession>
<evidence type="ECO:0000313" key="4">
    <source>
        <dbReference type="Proteomes" id="UP000807469"/>
    </source>
</evidence>
<feature type="region of interest" description="Disordered" evidence="1">
    <location>
        <begin position="317"/>
        <end position="356"/>
    </location>
</feature>
<keyword evidence="4" id="KW-1185">Reference proteome</keyword>
<reference evidence="3" key="1">
    <citation type="submission" date="2020-11" db="EMBL/GenBank/DDBJ databases">
        <authorList>
            <consortium name="DOE Joint Genome Institute"/>
            <person name="Ahrendt S."/>
            <person name="Riley R."/>
            <person name="Andreopoulos W."/>
            <person name="Labutti K."/>
            <person name="Pangilinan J."/>
            <person name="Ruiz-Duenas F.J."/>
            <person name="Barrasa J.M."/>
            <person name="Sanchez-Garcia M."/>
            <person name="Camarero S."/>
            <person name="Miyauchi S."/>
            <person name="Serrano A."/>
            <person name="Linde D."/>
            <person name="Babiker R."/>
            <person name="Drula E."/>
            <person name="Ayuso-Fernandez I."/>
            <person name="Pacheco R."/>
            <person name="Padilla G."/>
            <person name="Ferreira P."/>
            <person name="Barriuso J."/>
            <person name="Kellner H."/>
            <person name="Castanera R."/>
            <person name="Alfaro M."/>
            <person name="Ramirez L."/>
            <person name="Pisabarro A.G."/>
            <person name="Kuo A."/>
            <person name="Tritt A."/>
            <person name="Lipzen A."/>
            <person name="He G."/>
            <person name="Yan M."/>
            <person name="Ng V."/>
            <person name="Cullen D."/>
            <person name="Martin F."/>
            <person name="Rosso M.-N."/>
            <person name="Henrissat B."/>
            <person name="Hibbett D."/>
            <person name="Martinez A.T."/>
            <person name="Grigoriev I.V."/>
        </authorList>
    </citation>
    <scope>NUCLEOTIDE SEQUENCE</scope>
    <source>
        <strain evidence="3">CIRM-BRFM 674</strain>
    </source>
</reference>
<protein>
    <recommendedName>
        <fullName evidence="2">F-box domain-containing protein</fullName>
    </recommendedName>
</protein>
<dbReference type="OrthoDB" id="550575at2759"/>
<feature type="region of interest" description="Disordered" evidence="1">
    <location>
        <begin position="788"/>
        <end position="819"/>
    </location>
</feature>
<dbReference type="InterPro" id="IPR011047">
    <property type="entry name" value="Quinoprotein_ADH-like_sf"/>
</dbReference>
<dbReference type="EMBL" id="MU155159">
    <property type="protein sequence ID" value="KAF9482975.1"/>
    <property type="molecule type" value="Genomic_DNA"/>
</dbReference>
<dbReference type="SUPFAM" id="SSF50998">
    <property type="entry name" value="Quinoprotein alcohol dehydrogenase-like"/>
    <property type="match status" value="1"/>
</dbReference>
<dbReference type="InterPro" id="IPR001810">
    <property type="entry name" value="F-box_dom"/>
</dbReference>
<sequence>MKTSTEATLTALPAELTLLIFAYLPLSTLARLQRVNHDLATFVTENESTIYRNAAWIEGWIPSQQTQLGELRAVEDLSATDDEEERKRSEALYSRRAMHGVGGWRDFCYKRKTLGRAWSARAPSTILPSPPSTTQTPFPLNIRQRNAYRRVHRIKVDENAGLVMTTTAVGGLVVRDLETDEVLWELPMWYVPSYAHLEYDRGYMVFNRGDGNTEVWRRTEVPTTASLLGSHPDEQQLKMAERLSAIVPTPCSRAQFVPHALLVTPEPTRASRFVYPTLLVSSLERAFLWDVPTGACVQTLEGIQVVLPLINIDVPDEAEGEGEQRHQEDVDAEGMADADESDALLPPQPNPTDISDGQLADEAALLEGHPFRIFVSGAEISADGSPEDDPDSEDDPVPEADADDDDDDMLPRFLGLIRYVEISERQVVIVGRYLLRVFSRATGKAILDIPSTRPRYGAARWEIASASWAKGMGVGDDASGGDKGKGKQKADDYDAARMEKRELVRMPLRFTYEEWTRSPRLLIDQFVAAHVSSDGKHLVALLSGLRVLIIPFFESLSISPVTPPQAPTTVSKENQMSTSTESATTQAVLGQRRVVDSLQALRDARRRLQREREREVFSHILDVQLGAPRAAHSIYLAYDHGRIGVVTTNGVYIIAPNLPDADDNAIPNLTVSRAPFFSNPSWLTAVSCLMMSDTGMYLTWNPASPGSYNRVPRHIEEENEEINDDEDEEDDHTWDHWEWEYQWELEAYENAETERYHTLPNGDMFVAREPGGALEQSHLSTVYTINFSPGESEESASSIVPRHSEAGPSTDLHMRDAES</sequence>
<evidence type="ECO:0000313" key="3">
    <source>
        <dbReference type="EMBL" id="KAF9482975.1"/>
    </source>
</evidence>
<dbReference type="AlphaFoldDB" id="A0A9P5ZA10"/>
<comment type="caution">
    <text evidence="3">The sequence shown here is derived from an EMBL/GenBank/DDBJ whole genome shotgun (WGS) entry which is preliminary data.</text>
</comment>
<dbReference type="SUPFAM" id="SSF81383">
    <property type="entry name" value="F-box domain"/>
    <property type="match status" value="1"/>
</dbReference>
<feature type="region of interest" description="Disordered" evidence="1">
    <location>
        <begin position="380"/>
        <end position="408"/>
    </location>
</feature>
<evidence type="ECO:0000259" key="2">
    <source>
        <dbReference type="PROSITE" id="PS50181"/>
    </source>
</evidence>
<dbReference type="PROSITE" id="PS50181">
    <property type="entry name" value="FBOX"/>
    <property type="match status" value="1"/>
</dbReference>
<dbReference type="InterPro" id="IPR036047">
    <property type="entry name" value="F-box-like_dom_sf"/>
</dbReference>
<feature type="region of interest" description="Disordered" evidence="1">
    <location>
        <begin position="563"/>
        <end position="586"/>
    </location>
</feature>
<evidence type="ECO:0000256" key="1">
    <source>
        <dbReference type="SAM" id="MobiDB-lite"/>
    </source>
</evidence>
<dbReference type="Proteomes" id="UP000807469">
    <property type="component" value="Unassembled WGS sequence"/>
</dbReference>
<proteinExistence type="predicted"/>
<feature type="domain" description="F-box" evidence="2">
    <location>
        <begin position="6"/>
        <end position="54"/>
    </location>
</feature>
<feature type="compositionally biased region" description="Polar residues" evidence="1">
    <location>
        <begin position="567"/>
        <end position="586"/>
    </location>
</feature>
<name>A0A9P5ZA10_9AGAR</name>
<dbReference type="CDD" id="cd09917">
    <property type="entry name" value="F-box_SF"/>
    <property type="match status" value="1"/>
</dbReference>